<dbReference type="PROSITE" id="PS50096">
    <property type="entry name" value="IQ"/>
    <property type="match status" value="1"/>
</dbReference>
<dbReference type="AlphaFoldDB" id="A0A4U0VA17"/>
<organism evidence="2 3">
    <name type="scientific">Friedmanniomyces endolithicus</name>
    <dbReference type="NCBI Taxonomy" id="329885"/>
    <lineage>
        <taxon>Eukaryota</taxon>
        <taxon>Fungi</taxon>
        <taxon>Dikarya</taxon>
        <taxon>Ascomycota</taxon>
        <taxon>Pezizomycotina</taxon>
        <taxon>Dothideomycetes</taxon>
        <taxon>Dothideomycetidae</taxon>
        <taxon>Mycosphaerellales</taxon>
        <taxon>Teratosphaeriaceae</taxon>
        <taxon>Friedmanniomyces</taxon>
    </lineage>
</organism>
<dbReference type="OrthoDB" id="3847300at2759"/>
<name>A0A4U0VA17_9PEZI</name>
<proteinExistence type="predicted"/>
<reference evidence="2 3" key="1">
    <citation type="submission" date="2017-03" db="EMBL/GenBank/DDBJ databases">
        <title>Genomes of endolithic fungi from Antarctica.</title>
        <authorList>
            <person name="Coleine C."/>
            <person name="Masonjones S."/>
            <person name="Stajich J.E."/>
        </authorList>
    </citation>
    <scope>NUCLEOTIDE SEQUENCE [LARGE SCALE GENOMIC DNA]</scope>
    <source>
        <strain evidence="2 3">CCFEE 5311</strain>
    </source>
</reference>
<feature type="region of interest" description="Disordered" evidence="1">
    <location>
        <begin position="24"/>
        <end position="66"/>
    </location>
</feature>
<dbReference type="EMBL" id="NAJP01000010">
    <property type="protein sequence ID" value="TKA45750.1"/>
    <property type="molecule type" value="Genomic_DNA"/>
</dbReference>
<evidence type="ECO:0000256" key="1">
    <source>
        <dbReference type="SAM" id="MobiDB-lite"/>
    </source>
</evidence>
<sequence>MIGDDQGLGDWLDMFDESHDSRLQEENVHVQHTSNANEDVDPTASELDHLLPGSDRRDSETSTSHDQAVGAVYGREYHFLLPDLAGRLKKRARGSPNSMAPLPSVMLPPQTSWKPCTFITEDPAALYVLVGTAPSLHGQPSGTLLGTTGQPPHPDRHEKIFAISAKTGKQYIRQKHHNVEFRSAPDAHAPLPDCDGGAVETLTYLPHTTQRPIFGMRLRANGLTDKDVAKIQLYARGLATKKNIKKRHATVRRQMSKNGKHVFDDEGFTSRKYRSKLEATTDYSLSYCTTLPSSRQTQVQPAAPRLIDLIKDVVNEPSAEDSGWLTQAIRYAVENNDTTLTTADVRQLALREHFALPAASMALTSNWDAEGRDRVLASMLEKGMEASGDSEGDGSDGQDDEEDEEEGGDDDVDQDGDEEV</sequence>
<feature type="compositionally biased region" description="Acidic residues" evidence="1">
    <location>
        <begin position="388"/>
        <end position="420"/>
    </location>
</feature>
<gene>
    <name evidence="2" type="ORF">B0A54_03435</name>
</gene>
<dbReference type="Proteomes" id="UP000310066">
    <property type="component" value="Unassembled WGS sequence"/>
</dbReference>
<feature type="region of interest" description="Disordered" evidence="1">
    <location>
        <begin position="378"/>
        <end position="420"/>
    </location>
</feature>
<comment type="caution">
    <text evidence="2">The sequence shown here is derived from an EMBL/GenBank/DDBJ whole genome shotgun (WGS) entry which is preliminary data.</text>
</comment>
<evidence type="ECO:0000313" key="2">
    <source>
        <dbReference type="EMBL" id="TKA45750.1"/>
    </source>
</evidence>
<accession>A0A4U0VA17</accession>
<dbReference type="STRING" id="329885.A0A4U0VA17"/>
<feature type="compositionally biased region" description="Basic and acidic residues" evidence="1">
    <location>
        <begin position="46"/>
        <end position="60"/>
    </location>
</feature>
<protein>
    <submittedName>
        <fullName evidence="2">Uncharacterized protein</fullName>
    </submittedName>
</protein>
<evidence type="ECO:0000313" key="3">
    <source>
        <dbReference type="Proteomes" id="UP000310066"/>
    </source>
</evidence>